<dbReference type="Gene3D" id="3.40.50.360">
    <property type="match status" value="1"/>
</dbReference>
<dbReference type="PANTHER" id="PTHR30543:SF21">
    <property type="entry name" value="NAD(P)H-DEPENDENT FMN REDUCTASE LOT6"/>
    <property type="match status" value="1"/>
</dbReference>
<gene>
    <name evidence="2" type="ORF">GGQ96_001405</name>
</gene>
<dbReference type="Pfam" id="PF03358">
    <property type="entry name" value="FMN_red"/>
    <property type="match status" value="1"/>
</dbReference>
<reference evidence="2 3" key="1">
    <citation type="submission" date="2020-08" db="EMBL/GenBank/DDBJ databases">
        <title>Genomic Encyclopedia of Type Strains, Phase IV (KMG-IV): sequencing the most valuable type-strain genomes for metagenomic binning, comparative biology and taxonomic classification.</title>
        <authorList>
            <person name="Goeker M."/>
        </authorList>
    </citation>
    <scope>NUCLEOTIDE SEQUENCE [LARGE SCALE GENOMIC DNA]</scope>
    <source>
        <strain evidence="2 3">DSM 15867</strain>
    </source>
</reference>
<dbReference type="SUPFAM" id="SSF52218">
    <property type="entry name" value="Flavoproteins"/>
    <property type="match status" value="1"/>
</dbReference>
<protein>
    <submittedName>
        <fullName evidence="2">NAD(P)H-dependent FMN reductase</fullName>
    </submittedName>
</protein>
<dbReference type="InterPro" id="IPR050712">
    <property type="entry name" value="NAD(P)H-dep_reductase"/>
</dbReference>
<sequence length="196" mass="21223">MADRILIFYGSYRADRQGIRLADYLVRAFAERGAAPELIDAKAIGLPMLDRMYKEYPKGEAPPAMEALAAKIRAADAFVFVTGEYNWGQQPGLKNLTDHFLEEWFWRPAAIASYSAGRLAGAHASVAWHGTLSEMGMVVVSSTLAVGSIGHALDADGHPTGDGGAALARAFPRFADDLGWWTAAARDRRASVPPPY</sequence>
<dbReference type="RefSeq" id="WP_184112936.1">
    <property type="nucleotide sequence ID" value="NZ_JACHNY010000002.1"/>
</dbReference>
<accession>A0A7W7EZD1</accession>
<organism evidence="2 3">
    <name type="scientific">Sphingomonas abaci</name>
    <dbReference type="NCBI Taxonomy" id="237611"/>
    <lineage>
        <taxon>Bacteria</taxon>
        <taxon>Pseudomonadati</taxon>
        <taxon>Pseudomonadota</taxon>
        <taxon>Alphaproteobacteria</taxon>
        <taxon>Sphingomonadales</taxon>
        <taxon>Sphingomonadaceae</taxon>
        <taxon>Sphingomonas</taxon>
    </lineage>
</organism>
<feature type="domain" description="NADPH-dependent FMN reductase-like" evidence="1">
    <location>
        <begin position="4"/>
        <end position="148"/>
    </location>
</feature>
<dbReference type="PANTHER" id="PTHR30543">
    <property type="entry name" value="CHROMATE REDUCTASE"/>
    <property type="match status" value="1"/>
</dbReference>
<dbReference type="InterPro" id="IPR029039">
    <property type="entry name" value="Flavoprotein-like_sf"/>
</dbReference>
<comment type="caution">
    <text evidence="2">The sequence shown here is derived from an EMBL/GenBank/DDBJ whole genome shotgun (WGS) entry which is preliminary data.</text>
</comment>
<evidence type="ECO:0000313" key="3">
    <source>
        <dbReference type="Proteomes" id="UP000574769"/>
    </source>
</evidence>
<evidence type="ECO:0000313" key="2">
    <source>
        <dbReference type="EMBL" id="MBB4617285.1"/>
    </source>
</evidence>
<evidence type="ECO:0000259" key="1">
    <source>
        <dbReference type="Pfam" id="PF03358"/>
    </source>
</evidence>
<proteinExistence type="predicted"/>
<keyword evidence="3" id="KW-1185">Reference proteome</keyword>
<dbReference type="Proteomes" id="UP000574769">
    <property type="component" value="Unassembled WGS sequence"/>
</dbReference>
<dbReference type="AlphaFoldDB" id="A0A7W7EZD1"/>
<name>A0A7W7EZD1_9SPHN</name>
<dbReference type="GO" id="GO:0010181">
    <property type="term" value="F:FMN binding"/>
    <property type="evidence" value="ECO:0007669"/>
    <property type="project" value="TreeGrafter"/>
</dbReference>
<dbReference type="EMBL" id="JACHNY010000002">
    <property type="protein sequence ID" value="MBB4617285.1"/>
    <property type="molecule type" value="Genomic_DNA"/>
</dbReference>
<dbReference type="GO" id="GO:0016491">
    <property type="term" value="F:oxidoreductase activity"/>
    <property type="evidence" value="ECO:0007669"/>
    <property type="project" value="InterPro"/>
</dbReference>
<dbReference type="GO" id="GO:0005829">
    <property type="term" value="C:cytosol"/>
    <property type="evidence" value="ECO:0007669"/>
    <property type="project" value="TreeGrafter"/>
</dbReference>
<dbReference type="InterPro" id="IPR005025">
    <property type="entry name" value="FMN_Rdtase-like_dom"/>
</dbReference>